<proteinExistence type="predicted"/>
<dbReference type="OrthoDB" id="6199326at2"/>
<accession>A0A1E5IR51</accession>
<evidence type="ECO:0000313" key="4">
    <source>
        <dbReference type="Proteomes" id="UP000773469"/>
    </source>
</evidence>
<evidence type="ECO:0000313" key="3">
    <source>
        <dbReference type="Proteomes" id="UP000095230"/>
    </source>
</evidence>
<sequence>MNEAITVPLPSLIHRIGREQVKQAQIMALQNYCTLKRVRRSRHWQLVGGAVDVQSFAAQLQRAHNADMGYLVRKLTAALLQHADKLEPLAAKLARLIERCPNITLAELMDVTQCTLAQAREARFNAEAW</sequence>
<dbReference type="Pfam" id="PF12614">
    <property type="entry name" value="RRF_GI"/>
    <property type="match status" value="1"/>
</dbReference>
<reference evidence="2 3" key="1">
    <citation type="submission" date="2016-07" db="EMBL/GenBank/DDBJ databases">
        <title>Whole-genome of two Shewanella species isolated from a digestive organ of sea cucumber Apostichopus japonicus Selenka 1867.</title>
        <authorList>
            <person name="Hong H.-H."/>
            <person name="Choi H."/>
            <person name="Cheon S."/>
            <person name="Oh J.-S."/>
            <person name="Lee H.-G."/>
            <person name="Park C."/>
        </authorList>
    </citation>
    <scope>NUCLEOTIDE SEQUENCE [LARGE SCALE GENOMIC DNA]</scope>
    <source>
        <strain evidence="2 3">CSB03KR</strain>
    </source>
</reference>
<protein>
    <submittedName>
        <fullName evidence="1 2">Ribosome recycling factor</fullName>
    </submittedName>
</protein>
<dbReference type="Proteomes" id="UP000095230">
    <property type="component" value="Unassembled WGS sequence"/>
</dbReference>
<comment type="caution">
    <text evidence="2">The sequence shown here is derived from an EMBL/GenBank/DDBJ whole genome shotgun (WGS) entry which is preliminary data.</text>
</comment>
<dbReference type="AlphaFoldDB" id="A0A1E5IR51"/>
<gene>
    <name evidence="1" type="primary">rrf</name>
    <name evidence="2" type="ORF">BEL05_06290</name>
    <name evidence="1" type="ORF">TUM3794_16900</name>
</gene>
<dbReference type="Proteomes" id="UP000773469">
    <property type="component" value="Unassembled WGS sequence"/>
</dbReference>
<organism evidence="2 3">
    <name type="scientific">Shewanella colwelliana</name>
    <name type="common">Alteromonas colwelliana</name>
    <dbReference type="NCBI Taxonomy" id="23"/>
    <lineage>
        <taxon>Bacteria</taxon>
        <taxon>Pseudomonadati</taxon>
        <taxon>Pseudomonadota</taxon>
        <taxon>Gammaproteobacteria</taxon>
        <taxon>Alteromonadales</taxon>
        <taxon>Shewanellaceae</taxon>
        <taxon>Shewanella</taxon>
    </lineage>
</organism>
<dbReference type="EMBL" id="MCBT01000044">
    <property type="protein sequence ID" value="OEG73005.1"/>
    <property type="molecule type" value="Genomic_DNA"/>
</dbReference>
<name>A0A1E5IR51_SHECO</name>
<reference evidence="1 4" key="2">
    <citation type="submission" date="2021-05" db="EMBL/GenBank/DDBJ databases">
        <title>Molecular characterization for Shewanella algae harboring chromosomal blaOXA-55-like strains isolated from clinical and environment sample.</title>
        <authorList>
            <person name="Ohama Y."/>
            <person name="Aoki K."/>
            <person name="Harada S."/>
            <person name="Moriya K."/>
            <person name="Ishii Y."/>
            <person name="Tateda K."/>
        </authorList>
    </citation>
    <scope>NUCLEOTIDE SEQUENCE [LARGE SCALE GENOMIC DNA]</scope>
    <source>
        <strain evidence="1 4">MBTL60-118</strain>
    </source>
</reference>
<dbReference type="RefSeq" id="WP_069671609.1">
    <property type="nucleotide sequence ID" value="NZ_BPEU01000010.1"/>
</dbReference>
<dbReference type="InterPro" id="IPR022253">
    <property type="entry name" value="Ribosome_recyc_fac_bac"/>
</dbReference>
<evidence type="ECO:0000313" key="2">
    <source>
        <dbReference type="EMBL" id="OEG73005.1"/>
    </source>
</evidence>
<keyword evidence="4" id="KW-1185">Reference proteome</keyword>
<dbReference type="STRING" id="23.BEL05_06290"/>
<dbReference type="EMBL" id="BPEU01000010">
    <property type="protein sequence ID" value="GIU40006.1"/>
    <property type="molecule type" value="Genomic_DNA"/>
</dbReference>
<evidence type="ECO:0000313" key="1">
    <source>
        <dbReference type="EMBL" id="GIU40006.1"/>
    </source>
</evidence>